<gene>
    <name evidence="2" type="ORF">SMAR0320_LOCUS5923</name>
</gene>
<evidence type="ECO:0000313" key="2">
    <source>
        <dbReference type="EMBL" id="CAD9588058.1"/>
    </source>
</evidence>
<protein>
    <submittedName>
        <fullName evidence="2">Uncharacterized protein</fullName>
    </submittedName>
</protein>
<evidence type="ECO:0000256" key="1">
    <source>
        <dbReference type="SAM" id="MobiDB-lite"/>
    </source>
</evidence>
<proteinExistence type="predicted"/>
<feature type="region of interest" description="Disordered" evidence="1">
    <location>
        <begin position="97"/>
        <end position="117"/>
    </location>
</feature>
<reference evidence="2" key="1">
    <citation type="submission" date="2021-01" db="EMBL/GenBank/DDBJ databases">
        <authorList>
            <person name="Corre E."/>
            <person name="Pelletier E."/>
            <person name="Niang G."/>
            <person name="Scheremetjew M."/>
            <person name="Finn R."/>
            <person name="Kale V."/>
            <person name="Holt S."/>
            <person name="Cochrane G."/>
            <person name="Meng A."/>
            <person name="Brown T."/>
            <person name="Cohen L."/>
        </authorList>
    </citation>
    <scope>NUCLEOTIDE SEQUENCE</scope>
    <source>
        <strain evidence="2">SM1012Den-03</strain>
    </source>
</reference>
<organism evidence="2">
    <name type="scientific">Skeletonema marinoi</name>
    <dbReference type="NCBI Taxonomy" id="267567"/>
    <lineage>
        <taxon>Eukaryota</taxon>
        <taxon>Sar</taxon>
        <taxon>Stramenopiles</taxon>
        <taxon>Ochrophyta</taxon>
        <taxon>Bacillariophyta</taxon>
        <taxon>Coscinodiscophyceae</taxon>
        <taxon>Thalassiosirophycidae</taxon>
        <taxon>Thalassiosirales</taxon>
        <taxon>Skeletonemataceae</taxon>
        <taxon>Skeletonema</taxon>
        <taxon>Skeletonema marinoi-dohrnii complex</taxon>
    </lineage>
</organism>
<sequence length="188" mass="20961">MKRRAAMKWTILKRTRMKTTHLFTEERPEIVVMHEIICASADPDVRGGAVSITSKKSLEYETPTIIHPRNVSSEESSSDTTLSSSLIMQLASINITEEKKSSTTPTTPSKRGSLPFTFSKPLQNRIKMAKRASAPPICLTSKKRVHSRRRNRVVILNNKIMTKTQGSRGSIDSSLNFASISLDCMVTP</sequence>
<dbReference type="EMBL" id="HBGZ01008311">
    <property type="protein sequence ID" value="CAD9588058.1"/>
    <property type="molecule type" value="Transcribed_RNA"/>
</dbReference>
<dbReference type="AlphaFoldDB" id="A0A7S2KVJ9"/>
<name>A0A7S2KVJ9_9STRA</name>
<accession>A0A7S2KVJ9</accession>